<evidence type="ECO:0000313" key="2">
    <source>
        <dbReference type="Proteomes" id="UP001066276"/>
    </source>
</evidence>
<dbReference type="EMBL" id="JANPWB010000014">
    <property type="protein sequence ID" value="KAJ1097103.1"/>
    <property type="molecule type" value="Genomic_DNA"/>
</dbReference>
<gene>
    <name evidence="1" type="ORF">NDU88_002230</name>
</gene>
<name>A0AAV7M1J8_PLEWA</name>
<comment type="caution">
    <text evidence="1">The sequence shown here is derived from an EMBL/GenBank/DDBJ whole genome shotgun (WGS) entry which is preliminary data.</text>
</comment>
<dbReference type="Proteomes" id="UP001066276">
    <property type="component" value="Chromosome 10"/>
</dbReference>
<reference evidence="1" key="1">
    <citation type="journal article" date="2022" name="bioRxiv">
        <title>Sequencing and chromosome-scale assembly of the giantPleurodeles waltlgenome.</title>
        <authorList>
            <person name="Brown T."/>
            <person name="Elewa A."/>
            <person name="Iarovenko S."/>
            <person name="Subramanian E."/>
            <person name="Araus A.J."/>
            <person name="Petzold A."/>
            <person name="Susuki M."/>
            <person name="Suzuki K.-i.T."/>
            <person name="Hayashi T."/>
            <person name="Toyoda A."/>
            <person name="Oliveira C."/>
            <person name="Osipova E."/>
            <person name="Leigh N.D."/>
            <person name="Simon A."/>
            <person name="Yun M.H."/>
        </authorList>
    </citation>
    <scope>NUCLEOTIDE SEQUENCE</scope>
    <source>
        <strain evidence="1">20211129_DDA</strain>
        <tissue evidence="1">Liver</tissue>
    </source>
</reference>
<proteinExistence type="predicted"/>
<evidence type="ECO:0000313" key="1">
    <source>
        <dbReference type="EMBL" id="KAJ1097103.1"/>
    </source>
</evidence>
<accession>A0AAV7M1J8</accession>
<protein>
    <submittedName>
        <fullName evidence="1">Uncharacterized protein</fullName>
    </submittedName>
</protein>
<organism evidence="1 2">
    <name type="scientific">Pleurodeles waltl</name>
    <name type="common">Iberian ribbed newt</name>
    <dbReference type="NCBI Taxonomy" id="8319"/>
    <lineage>
        <taxon>Eukaryota</taxon>
        <taxon>Metazoa</taxon>
        <taxon>Chordata</taxon>
        <taxon>Craniata</taxon>
        <taxon>Vertebrata</taxon>
        <taxon>Euteleostomi</taxon>
        <taxon>Amphibia</taxon>
        <taxon>Batrachia</taxon>
        <taxon>Caudata</taxon>
        <taxon>Salamandroidea</taxon>
        <taxon>Salamandridae</taxon>
        <taxon>Pleurodelinae</taxon>
        <taxon>Pleurodeles</taxon>
    </lineage>
</organism>
<sequence>MRVSLVRRCPQEFKCIRKLRLRPPLRAQGSVAFASSCERETNGLERRSRDSVICRRQLIMHDTAHVETSTPTMPIVIPYSHPPTNLRRNREVITYRR</sequence>
<dbReference type="AlphaFoldDB" id="A0AAV7M1J8"/>
<keyword evidence="2" id="KW-1185">Reference proteome</keyword>